<organism evidence="1 2">
    <name type="scientific">Paenibacillus anseongense</name>
    <dbReference type="NCBI Taxonomy" id="2682845"/>
    <lineage>
        <taxon>Bacteria</taxon>
        <taxon>Bacillati</taxon>
        <taxon>Bacillota</taxon>
        <taxon>Bacilli</taxon>
        <taxon>Bacillales</taxon>
        <taxon>Paenibacillaceae</taxon>
        <taxon>Paenibacillus</taxon>
    </lineage>
</organism>
<accession>A0ABW9U586</accession>
<evidence type="ECO:0000313" key="1">
    <source>
        <dbReference type="EMBL" id="MVQ34400.1"/>
    </source>
</evidence>
<gene>
    <name evidence="1" type="ORF">GON05_07005</name>
</gene>
<dbReference type="Proteomes" id="UP000467637">
    <property type="component" value="Unassembled WGS sequence"/>
</dbReference>
<dbReference type="RefSeq" id="WP_157318446.1">
    <property type="nucleotide sequence ID" value="NZ_WSEM01000006.1"/>
</dbReference>
<evidence type="ECO:0000313" key="2">
    <source>
        <dbReference type="Proteomes" id="UP000467637"/>
    </source>
</evidence>
<name>A0ABW9U586_9BACL</name>
<reference evidence="1 2" key="1">
    <citation type="submission" date="2019-12" db="EMBL/GenBank/DDBJ databases">
        <authorList>
            <person name="Huq M.A."/>
        </authorList>
    </citation>
    <scope>NUCLEOTIDE SEQUENCE [LARGE SCALE GENOMIC DNA]</scope>
    <source>
        <strain evidence="1 2">MAH-34</strain>
    </source>
</reference>
<protein>
    <submittedName>
        <fullName evidence="1">Uncharacterized protein</fullName>
    </submittedName>
</protein>
<sequence>MMLEVYDTNVFGIKGAAAAAPSLMFTDFYFMISTTGWRIGGEALRKVGLFIDLPC</sequence>
<comment type="caution">
    <text evidence="1">The sequence shown here is derived from an EMBL/GenBank/DDBJ whole genome shotgun (WGS) entry which is preliminary data.</text>
</comment>
<proteinExistence type="predicted"/>
<dbReference type="EMBL" id="WSEM01000006">
    <property type="protein sequence ID" value="MVQ34400.1"/>
    <property type="molecule type" value="Genomic_DNA"/>
</dbReference>
<keyword evidence="2" id="KW-1185">Reference proteome</keyword>